<dbReference type="EMBL" id="JALLPB020000069">
    <property type="protein sequence ID" value="KAL3822336.1"/>
    <property type="molecule type" value="Genomic_DNA"/>
</dbReference>
<evidence type="ECO:0000256" key="2">
    <source>
        <dbReference type="PROSITE-ProRule" id="PRU00267"/>
    </source>
</evidence>
<keyword evidence="2" id="KW-0539">Nucleus</keyword>
<dbReference type="AlphaFoldDB" id="A0ABD3SCR2"/>
<dbReference type="GO" id="GO:0005634">
    <property type="term" value="C:nucleus"/>
    <property type="evidence" value="ECO:0007669"/>
    <property type="project" value="UniProtKB-UniRule"/>
</dbReference>
<dbReference type="InterPro" id="IPR016181">
    <property type="entry name" value="Acyl_CoA_acyltransferase"/>
</dbReference>
<evidence type="ECO:0000259" key="5">
    <source>
        <dbReference type="PROSITE" id="PS50118"/>
    </source>
</evidence>
<dbReference type="InterPro" id="IPR018392">
    <property type="entry name" value="LysM"/>
</dbReference>
<sequence length="1175" mass="132042">MAFEARRFTGEPLKQPCYNFRDVPWCSRDLAGSTLSVVTERKHLVDSIAEMTLLCNEAARRRRLEQSSSEFAPPPATAKSTKPLSIEYIFDRIDTDDPIWGLMVRTDVLTSLRGRTSNAKCSPMWRRGMLQGFITMTTFTNWQSTFRFDSLNVAAFGSDDDALEEQMSKGLRRYDADGSLAEAMEATIKGGNPHLEGIVYPRIAEVSLFGGLGCGKQLLRLLLEHLECMKATASQNYDFLILQATENSIPFYESMGFIRVGCVQGKAASPDAYVSNPVFEYFTAKNGETPSSIAREFGVDVLDVVFLNRPLHGGDLVQKSWLKSGTKMFVPKVEQPPGGVATAAAVTTTKPKWYSAEENETPRGIAKKFGVDFAELLRANKRRYPDLVGHSKLLGGTRVQISRFHVDEGSDSIAYSHWTFPDTEEEDSDTSYMMAMRLNRKRGLLARERPVADSLAVTIQPYDPDSCGVTDLLLQPQKAQVPLAPVFTKKPTLNEPQKPKRPVTSYAHFTVDVRAKMEGKLEGMPFVEVNKILSEKWRAMSDEDKVPYQEKYEKSKAEYMEAMKKYDAEMARFQREGPGVTANSENEEINLLEKVVKLRSKDGILGASKFEYYYVLTFIKDLHWVHLIPMRKNGIFGPECPDACGRPIWGIVGEDEGKEIDATASLCLPVTAITMRNSADADEEQWDIYDNGEVPPPPRPVPTKPKTVAAAAEKLPDGHPIKPKKPATSFAFFCADAKNVMNDQLENKTMAERTKVIAERWNAMNKDAKQKYKDQQVMAHEKYALLLKQYKKDLEKFERQNPGVDISSKAPKSSKKTNATSTSMIEPFKKIKVVSTPATVTKRTMSGQLGKSNKNPALKRGRGRPRKNPLPDDISAVVSKKMPDLQAVKKDQSGLEKMLDEIHARKSLKSKTNISEPGDNDMVLSMLNDKYKVSDLVEVTGEREINVLSDLNVIFHFLSVLPSQDIMWNHFKELGKFQKGTENVEMCEQIYQELKMLLGVGGRFFKKRSYSSELFEVDDTVARQKILRDLNRRMESSGKWLDKESLHDTPTTAEARPSLTPTLHARRESSERSRLGDAEMKPELSPSCARKRLAPIFLQNYGKKKKTVPAQCSQDSKEENLLRTSRYPGRKRKQTSFLALGSLDSMGCDDSYVVSDDAGSVDAFVPKKRKVKSNR</sequence>
<feature type="region of interest" description="Disordered" evidence="4">
    <location>
        <begin position="1041"/>
        <end position="1084"/>
    </location>
</feature>
<dbReference type="InterPro" id="IPR050342">
    <property type="entry name" value="HMGB"/>
</dbReference>
<evidence type="ECO:0000256" key="3">
    <source>
        <dbReference type="SAM" id="Coils"/>
    </source>
</evidence>
<feature type="domain" description="HMG box" evidence="5">
    <location>
        <begin position="499"/>
        <end position="567"/>
    </location>
</feature>
<dbReference type="Gene3D" id="3.40.630.30">
    <property type="match status" value="1"/>
</dbReference>
<feature type="DNA-binding region" description="HMG box" evidence="2">
    <location>
        <begin position="723"/>
        <end position="791"/>
    </location>
</feature>
<keyword evidence="3" id="KW-0175">Coiled coil</keyword>
<feature type="coiled-coil region" evidence="3">
    <location>
        <begin position="549"/>
        <end position="576"/>
    </location>
</feature>
<accession>A0ABD3SCR2</accession>
<gene>
    <name evidence="7" type="ORF">ACHAXA_002651</name>
</gene>
<feature type="compositionally biased region" description="Basic residues" evidence="4">
    <location>
        <begin position="857"/>
        <end position="867"/>
    </location>
</feature>
<dbReference type="Pfam" id="PF01476">
    <property type="entry name" value="LysM"/>
    <property type="match status" value="1"/>
</dbReference>
<feature type="region of interest" description="Disordered" evidence="4">
    <location>
        <begin position="836"/>
        <end position="874"/>
    </location>
</feature>
<keyword evidence="8" id="KW-1185">Reference proteome</keyword>
<evidence type="ECO:0000313" key="8">
    <source>
        <dbReference type="Proteomes" id="UP001530377"/>
    </source>
</evidence>
<feature type="compositionally biased region" description="Polar residues" evidence="4">
    <location>
        <begin position="836"/>
        <end position="855"/>
    </location>
</feature>
<dbReference type="Pfam" id="PF00505">
    <property type="entry name" value="HMG_box"/>
    <property type="match status" value="2"/>
</dbReference>
<dbReference type="SMART" id="SM00398">
    <property type="entry name" value="HMG"/>
    <property type="match status" value="2"/>
</dbReference>
<dbReference type="InterPro" id="IPR036910">
    <property type="entry name" value="HMG_box_dom_sf"/>
</dbReference>
<dbReference type="InterPro" id="IPR009071">
    <property type="entry name" value="HMG_box_dom"/>
</dbReference>
<dbReference type="PANTHER" id="PTHR48112:SF15">
    <property type="entry name" value="HMG BOX DOMAIN-CONTAINING PROTEIN"/>
    <property type="match status" value="1"/>
</dbReference>
<dbReference type="PROSITE" id="PS50118">
    <property type="entry name" value="HMG_BOX_2"/>
    <property type="match status" value="2"/>
</dbReference>
<dbReference type="Proteomes" id="UP001530377">
    <property type="component" value="Unassembled WGS sequence"/>
</dbReference>
<feature type="domain" description="LysM" evidence="6">
    <location>
        <begin position="352"/>
        <end position="401"/>
    </location>
</feature>
<dbReference type="PANTHER" id="PTHR48112">
    <property type="entry name" value="HIGH MOBILITY GROUP PROTEIN DSP1"/>
    <property type="match status" value="1"/>
</dbReference>
<dbReference type="SUPFAM" id="SSF55729">
    <property type="entry name" value="Acyl-CoA N-acyltransferases (Nat)"/>
    <property type="match status" value="1"/>
</dbReference>
<comment type="caution">
    <text evidence="7">The sequence shown here is derived from an EMBL/GenBank/DDBJ whole genome shotgun (WGS) entry which is preliminary data.</text>
</comment>
<reference evidence="7 8" key="1">
    <citation type="submission" date="2024-10" db="EMBL/GenBank/DDBJ databases">
        <title>Updated reference genomes for cyclostephanoid diatoms.</title>
        <authorList>
            <person name="Roberts W.R."/>
            <person name="Alverson A.J."/>
        </authorList>
    </citation>
    <scope>NUCLEOTIDE SEQUENCE [LARGE SCALE GENOMIC DNA]</scope>
    <source>
        <strain evidence="7 8">AJA228-03</strain>
    </source>
</reference>
<dbReference type="SUPFAM" id="SSF47095">
    <property type="entry name" value="HMG-box"/>
    <property type="match status" value="2"/>
</dbReference>
<name>A0ABD3SCR2_9STRA</name>
<evidence type="ECO:0000256" key="4">
    <source>
        <dbReference type="SAM" id="MobiDB-lite"/>
    </source>
</evidence>
<evidence type="ECO:0000259" key="6">
    <source>
        <dbReference type="PROSITE" id="PS51782"/>
    </source>
</evidence>
<proteinExistence type="predicted"/>
<feature type="compositionally biased region" description="Low complexity" evidence="4">
    <location>
        <begin position="807"/>
        <end position="823"/>
    </location>
</feature>
<dbReference type="SMART" id="SM00257">
    <property type="entry name" value="LysM"/>
    <property type="match status" value="2"/>
</dbReference>
<dbReference type="GO" id="GO:0003677">
    <property type="term" value="F:DNA binding"/>
    <property type="evidence" value="ECO:0007669"/>
    <property type="project" value="UniProtKB-UniRule"/>
</dbReference>
<keyword evidence="1 2" id="KW-0238">DNA-binding</keyword>
<feature type="region of interest" description="Disordered" evidence="4">
    <location>
        <begin position="801"/>
        <end position="823"/>
    </location>
</feature>
<dbReference type="Gene3D" id="1.10.30.10">
    <property type="entry name" value="High mobility group box domain"/>
    <property type="match status" value="2"/>
</dbReference>
<dbReference type="CDD" id="cd00084">
    <property type="entry name" value="HMG-box_SF"/>
    <property type="match status" value="1"/>
</dbReference>
<evidence type="ECO:0000313" key="7">
    <source>
        <dbReference type="EMBL" id="KAL3822336.1"/>
    </source>
</evidence>
<dbReference type="PROSITE" id="PS51782">
    <property type="entry name" value="LYSM"/>
    <property type="match status" value="1"/>
</dbReference>
<feature type="domain" description="HMG box" evidence="5">
    <location>
        <begin position="723"/>
        <end position="791"/>
    </location>
</feature>
<feature type="DNA-binding region" description="HMG box" evidence="2">
    <location>
        <begin position="499"/>
        <end position="567"/>
    </location>
</feature>
<protein>
    <submittedName>
        <fullName evidence="7">Uncharacterized protein</fullName>
    </submittedName>
</protein>
<organism evidence="7 8">
    <name type="scientific">Cyclostephanos tholiformis</name>
    <dbReference type="NCBI Taxonomy" id="382380"/>
    <lineage>
        <taxon>Eukaryota</taxon>
        <taxon>Sar</taxon>
        <taxon>Stramenopiles</taxon>
        <taxon>Ochrophyta</taxon>
        <taxon>Bacillariophyta</taxon>
        <taxon>Coscinodiscophyceae</taxon>
        <taxon>Thalassiosirophycidae</taxon>
        <taxon>Stephanodiscales</taxon>
        <taxon>Stephanodiscaceae</taxon>
        <taxon>Cyclostephanos</taxon>
    </lineage>
</organism>
<evidence type="ECO:0000256" key="1">
    <source>
        <dbReference type="ARBA" id="ARBA00023125"/>
    </source>
</evidence>
<feature type="compositionally biased region" description="Basic and acidic residues" evidence="4">
    <location>
        <begin position="1065"/>
        <end position="1082"/>
    </location>
</feature>
<dbReference type="CDD" id="cd00118">
    <property type="entry name" value="LysM"/>
    <property type="match status" value="1"/>
</dbReference>